<feature type="signal peptide" evidence="1">
    <location>
        <begin position="1"/>
        <end position="27"/>
    </location>
</feature>
<gene>
    <name evidence="2" type="ORF">GCM10009564_54930</name>
</gene>
<sequence length="221" mass="23765">MHTPMTLSRWLSVGAICLLLTTGCSTGADSDQSGVSAEQVCDSSLDKTAAAALRRLGGTDRFEELTGTTDAGEPNAFSLKRAAQHLHDETPLRSRCTVYKAGDKSGSPLIQIDFKVADDYPKRQQNSTQNNDRIYYDIGLYASTQGDYSTVIYFRCSTTDQGKSSAYVDAGMFTTSTHLKGRSTSVDRMTILNTVSRKLAAELGCSSEAGLPSSIPKPEAP</sequence>
<comment type="caution">
    <text evidence="2">The sequence shown here is derived from an EMBL/GenBank/DDBJ whole genome shotgun (WGS) entry which is preliminary data.</text>
</comment>
<evidence type="ECO:0000256" key="1">
    <source>
        <dbReference type="SAM" id="SignalP"/>
    </source>
</evidence>
<accession>A0ABP4DTI7</accession>
<name>A0ABP4DTI7_9ACTN</name>
<evidence type="ECO:0008006" key="4">
    <source>
        <dbReference type="Google" id="ProtNLM"/>
    </source>
</evidence>
<keyword evidence="1" id="KW-0732">Signal</keyword>
<feature type="chain" id="PRO_5046768858" description="Lipoprotein" evidence="1">
    <location>
        <begin position="28"/>
        <end position="221"/>
    </location>
</feature>
<dbReference type="Proteomes" id="UP001501072">
    <property type="component" value="Unassembled WGS sequence"/>
</dbReference>
<keyword evidence="3" id="KW-1185">Reference proteome</keyword>
<organism evidence="2 3">
    <name type="scientific">Streptomyces thermogriseus</name>
    <dbReference type="NCBI Taxonomy" id="75292"/>
    <lineage>
        <taxon>Bacteria</taxon>
        <taxon>Bacillati</taxon>
        <taxon>Actinomycetota</taxon>
        <taxon>Actinomycetes</taxon>
        <taxon>Kitasatosporales</taxon>
        <taxon>Streptomycetaceae</taxon>
        <taxon>Streptomyces</taxon>
    </lineage>
</organism>
<dbReference type="EMBL" id="BAAAHU010000114">
    <property type="protein sequence ID" value="GAA1017352.1"/>
    <property type="molecule type" value="Genomic_DNA"/>
</dbReference>
<evidence type="ECO:0000313" key="3">
    <source>
        <dbReference type="Proteomes" id="UP001501072"/>
    </source>
</evidence>
<protein>
    <recommendedName>
        <fullName evidence="4">Lipoprotein</fullName>
    </recommendedName>
</protein>
<reference evidence="3" key="1">
    <citation type="journal article" date="2019" name="Int. J. Syst. Evol. Microbiol.">
        <title>The Global Catalogue of Microorganisms (GCM) 10K type strain sequencing project: providing services to taxonomists for standard genome sequencing and annotation.</title>
        <authorList>
            <consortium name="The Broad Institute Genomics Platform"/>
            <consortium name="The Broad Institute Genome Sequencing Center for Infectious Disease"/>
            <person name="Wu L."/>
            <person name="Ma J."/>
        </authorList>
    </citation>
    <scope>NUCLEOTIDE SEQUENCE [LARGE SCALE GENOMIC DNA]</scope>
    <source>
        <strain evidence="3">JCM 11269</strain>
    </source>
</reference>
<evidence type="ECO:0000313" key="2">
    <source>
        <dbReference type="EMBL" id="GAA1017352.1"/>
    </source>
</evidence>
<proteinExistence type="predicted"/>